<name>A0A1E4RJC7_9ASCO</name>
<organism evidence="1 2">
    <name type="scientific">Hyphopichia burtonii NRRL Y-1933</name>
    <dbReference type="NCBI Taxonomy" id="984485"/>
    <lineage>
        <taxon>Eukaryota</taxon>
        <taxon>Fungi</taxon>
        <taxon>Dikarya</taxon>
        <taxon>Ascomycota</taxon>
        <taxon>Saccharomycotina</taxon>
        <taxon>Pichiomycetes</taxon>
        <taxon>Debaryomycetaceae</taxon>
        <taxon>Hyphopichia</taxon>
    </lineage>
</organism>
<dbReference type="EMBL" id="KV454541">
    <property type="protein sequence ID" value="ODV67353.1"/>
    <property type="molecule type" value="Genomic_DNA"/>
</dbReference>
<gene>
    <name evidence="1" type="ORF">HYPBUDRAFT_210387</name>
</gene>
<evidence type="ECO:0000313" key="2">
    <source>
        <dbReference type="Proteomes" id="UP000095085"/>
    </source>
</evidence>
<dbReference type="RefSeq" id="XP_020076420.1">
    <property type="nucleotide sequence ID" value="XM_020223066.1"/>
</dbReference>
<accession>A0A1E4RJC7</accession>
<reference evidence="2" key="1">
    <citation type="submission" date="2016-05" db="EMBL/GenBank/DDBJ databases">
        <title>Comparative genomics of biotechnologically important yeasts.</title>
        <authorList>
            <consortium name="DOE Joint Genome Institute"/>
            <person name="Riley R."/>
            <person name="Haridas S."/>
            <person name="Wolfe K.H."/>
            <person name="Lopes M.R."/>
            <person name="Hittinger C.T."/>
            <person name="Goker M."/>
            <person name="Salamov A."/>
            <person name="Wisecaver J."/>
            <person name="Long T.M."/>
            <person name="Aerts A.L."/>
            <person name="Barry K."/>
            <person name="Choi C."/>
            <person name="Clum A."/>
            <person name="Coughlan A.Y."/>
            <person name="Deshpande S."/>
            <person name="Douglass A.P."/>
            <person name="Hanson S.J."/>
            <person name="Klenk H.-P."/>
            <person name="Labutti K."/>
            <person name="Lapidus A."/>
            <person name="Lindquist E."/>
            <person name="Lipzen A."/>
            <person name="Meier-Kolthoff J.P."/>
            <person name="Ohm R.A."/>
            <person name="Otillar R.P."/>
            <person name="Pangilinan J."/>
            <person name="Peng Y."/>
            <person name="Rokas A."/>
            <person name="Rosa C.A."/>
            <person name="Scheuner C."/>
            <person name="Sibirny A.A."/>
            <person name="Slot J.C."/>
            <person name="Stielow J.B."/>
            <person name="Sun H."/>
            <person name="Kurtzman C.P."/>
            <person name="Blackwell M."/>
            <person name="Grigoriev I.V."/>
            <person name="Jeffries T.W."/>
        </authorList>
    </citation>
    <scope>NUCLEOTIDE SEQUENCE [LARGE SCALE GENOMIC DNA]</scope>
    <source>
        <strain evidence="2">NRRL Y-1933</strain>
    </source>
</reference>
<evidence type="ECO:0000313" key="1">
    <source>
        <dbReference type="EMBL" id="ODV67353.1"/>
    </source>
</evidence>
<keyword evidence="2" id="KW-1185">Reference proteome</keyword>
<sequence length="84" mass="9614">MPLLIVWPPNCKPRGAWQKNTNWVQWIGMKSKEGLLSTFDTKVFEALFSCSVCSLQKTSRKITLVKKNLNRGNYHGSICLPLFD</sequence>
<dbReference type="AlphaFoldDB" id="A0A1E4RJC7"/>
<protein>
    <submittedName>
        <fullName evidence="1">Uncharacterized protein</fullName>
    </submittedName>
</protein>
<proteinExistence type="predicted"/>
<dbReference type="Proteomes" id="UP000095085">
    <property type="component" value="Unassembled WGS sequence"/>
</dbReference>
<dbReference type="GeneID" id="30997615"/>